<dbReference type="GO" id="GO:0007062">
    <property type="term" value="P:sister chromatid cohesion"/>
    <property type="evidence" value="ECO:0007669"/>
    <property type="project" value="TreeGrafter"/>
</dbReference>
<dbReference type="InterPro" id="IPR003395">
    <property type="entry name" value="RecF/RecN/SMC_N"/>
</dbReference>
<reference evidence="7" key="1">
    <citation type="submission" date="2025-08" db="UniProtKB">
        <authorList>
            <consortium name="RefSeq"/>
        </authorList>
    </citation>
    <scope>IDENTIFICATION</scope>
</reference>
<proteinExistence type="predicted"/>
<name>A0A2I4CLH0_AUSLI</name>
<feature type="coiled-coil region" evidence="4">
    <location>
        <begin position="236"/>
        <end position="263"/>
    </location>
</feature>
<dbReference type="PANTHER" id="PTHR18937:SF147">
    <property type="entry name" value="STRUCTURAL MAINTENANCE OF CHROMOSOMES PROTEIN 1B"/>
    <property type="match status" value="1"/>
</dbReference>
<dbReference type="OrthoDB" id="413649at2759"/>
<dbReference type="SUPFAM" id="SSF52540">
    <property type="entry name" value="P-loop containing nucleoside triphosphate hydrolases"/>
    <property type="match status" value="1"/>
</dbReference>
<protein>
    <submittedName>
        <fullName evidence="7">Structural maintenance of chromosomes protein 1B</fullName>
    </submittedName>
</protein>
<dbReference type="Proteomes" id="UP000192220">
    <property type="component" value="Unplaced"/>
</dbReference>
<dbReference type="Gene3D" id="3.40.50.300">
    <property type="entry name" value="P-loop containing nucleotide triphosphate hydrolases"/>
    <property type="match status" value="1"/>
</dbReference>
<keyword evidence="3" id="KW-0158">Chromosome</keyword>
<feature type="coiled-coil region" evidence="4">
    <location>
        <begin position="19"/>
        <end position="189"/>
    </location>
</feature>
<keyword evidence="6" id="KW-1185">Reference proteome</keyword>
<evidence type="ECO:0000256" key="1">
    <source>
        <dbReference type="ARBA" id="ARBA00004123"/>
    </source>
</evidence>
<evidence type="ECO:0000259" key="5">
    <source>
        <dbReference type="Pfam" id="PF02463"/>
    </source>
</evidence>
<accession>A0A2I4CLH0</accession>
<dbReference type="GO" id="GO:0005634">
    <property type="term" value="C:nucleus"/>
    <property type="evidence" value="ECO:0007669"/>
    <property type="project" value="UniProtKB-SubCell"/>
</dbReference>
<sequence>MGSELANIDSQIHMQQESFEAKNAEMNKIKHRIDQIEDLVFSDFCAEIGVENIREYEQKHLKQQAELDKKRLEFESQLARLNAQLDFQKKQLEQDRKKLRKMEDIISMEERTMAELKNEEKKLLDAVEEGQNELLELKNQLLTKKDQVASAKAELHQKSQELQDINKELVKLQREVMSAETALEQKRMVRHNMLLACKIQDLPIILLSGNLNEISEVQLGTDSESTSATLDIYEREAQLVIDYSELEEELEILENEKERKAYSEKLKESISSLEGVLHHTAAPNLKALEKMKEVRDKLHGLTAAFDASTRASRKCNQEFEQVKSRRFNLFSQCFEHVSIVIDQIYKRICRNSSAQAILSAENPDEPYLGGINYNCVAPGKRFMSMDNLSGGEKAIAALAFLFAIHSFRPAPFFILDEVDAALDNTNIGKVTSFIREESKQNMQIIVISLKEEFFSQADALLGVYSDLDECMFSRILTLDLRPFSLFEEDNGTETEET</sequence>
<gene>
    <name evidence="7" type="primary">LOC106529848</name>
</gene>
<evidence type="ECO:0000313" key="7">
    <source>
        <dbReference type="RefSeq" id="XP_013880822.1"/>
    </source>
</evidence>
<dbReference type="InParanoid" id="A0A2I4CLH0"/>
<evidence type="ECO:0000256" key="2">
    <source>
        <dbReference type="ARBA" id="ARBA00004286"/>
    </source>
</evidence>
<feature type="domain" description="RecF/RecN/SMC N-terminal" evidence="5">
    <location>
        <begin position="132"/>
        <end position="466"/>
    </location>
</feature>
<evidence type="ECO:0000313" key="6">
    <source>
        <dbReference type="Proteomes" id="UP000192220"/>
    </source>
</evidence>
<evidence type="ECO:0000256" key="4">
    <source>
        <dbReference type="SAM" id="Coils"/>
    </source>
</evidence>
<organism evidence="6 7">
    <name type="scientific">Austrofundulus limnaeus</name>
    <name type="common">Annual killifish</name>
    <dbReference type="NCBI Taxonomy" id="52670"/>
    <lineage>
        <taxon>Eukaryota</taxon>
        <taxon>Metazoa</taxon>
        <taxon>Chordata</taxon>
        <taxon>Craniata</taxon>
        <taxon>Vertebrata</taxon>
        <taxon>Euteleostomi</taxon>
        <taxon>Actinopterygii</taxon>
        <taxon>Neopterygii</taxon>
        <taxon>Teleostei</taxon>
        <taxon>Neoteleostei</taxon>
        <taxon>Acanthomorphata</taxon>
        <taxon>Ovalentaria</taxon>
        <taxon>Atherinomorphae</taxon>
        <taxon>Cyprinodontiformes</taxon>
        <taxon>Rivulidae</taxon>
        <taxon>Austrofundulus</taxon>
    </lineage>
</organism>
<dbReference type="AlphaFoldDB" id="A0A2I4CLH0"/>
<evidence type="ECO:0000256" key="3">
    <source>
        <dbReference type="ARBA" id="ARBA00022454"/>
    </source>
</evidence>
<dbReference type="PANTHER" id="PTHR18937">
    <property type="entry name" value="STRUCTURAL MAINTENANCE OF CHROMOSOMES SMC FAMILY MEMBER"/>
    <property type="match status" value="1"/>
</dbReference>
<dbReference type="InterPro" id="IPR027417">
    <property type="entry name" value="P-loop_NTPase"/>
</dbReference>
<dbReference type="Pfam" id="PF02463">
    <property type="entry name" value="SMC_N"/>
    <property type="match status" value="1"/>
</dbReference>
<dbReference type="STRING" id="52670.A0A2I4CLH0"/>
<dbReference type="KEGG" id="alim:106529848"/>
<dbReference type="RefSeq" id="XP_013880822.1">
    <property type="nucleotide sequence ID" value="XM_014025368.1"/>
</dbReference>
<dbReference type="GO" id="GO:0003677">
    <property type="term" value="F:DNA binding"/>
    <property type="evidence" value="ECO:0007669"/>
    <property type="project" value="TreeGrafter"/>
</dbReference>
<keyword evidence="4" id="KW-0175">Coiled coil</keyword>
<dbReference type="GO" id="GO:0030893">
    <property type="term" value="C:meiotic cohesin complex"/>
    <property type="evidence" value="ECO:0007669"/>
    <property type="project" value="TreeGrafter"/>
</dbReference>
<dbReference type="GeneID" id="106529848"/>
<comment type="subcellular location">
    <subcellularLocation>
        <location evidence="2">Chromosome</location>
    </subcellularLocation>
    <subcellularLocation>
        <location evidence="1">Nucleus</location>
    </subcellularLocation>
</comment>